<keyword evidence="5" id="KW-1185">Reference proteome</keyword>
<dbReference type="PROSITE" id="PS01031">
    <property type="entry name" value="SHSP"/>
    <property type="match status" value="1"/>
</dbReference>
<protein>
    <submittedName>
        <fullName evidence="4">18 kDa heat shock protein</fullName>
    </submittedName>
</protein>
<reference evidence="4 5" key="1">
    <citation type="submission" date="2018-08" db="EMBL/GenBank/DDBJ databases">
        <title>Meiothermus terrae DSM 26712 genome sequencing project.</title>
        <authorList>
            <person name="Da Costa M.S."/>
            <person name="Albuquerque L."/>
            <person name="Raposo P."/>
            <person name="Froufe H.J.C."/>
            <person name="Barroso C.S."/>
            <person name="Egas C."/>
        </authorList>
    </citation>
    <scope>NUCLEOTIDE SEQUENCE [LARGE SCALE GENOMIC DNA]</scope>
    <source>
        <strain evidence="4 5">DSM 26712</strain>
    </source>
</reference>
<evidence type="ECO:0000256" key="1">
    <source>
        <dbReference type="PROSITE-ProRule" id="PRU00285"/>
    </source>
</evidence>
<dbReference type="Gene3D" id="2.60.40.790">
    <property type="match status" value="1"/>
</dbReference>
<gene>
    <name evidence="4" type="ORF">Mterra_03788</name>
</gene>
<accession>A0A399DYE5</accession>
<feature type="domain" description="SHSP" evidence="3">
    <location>
        <begin position="27"/>
        <end position="139"/>
    </location>
</feature>
<comment type="caution">
    <text evidence="4">The sequence shown here is derived from an EMBL/GenBank/DDBJ whole genome shotgun (WGS) entry which is preliminary data.</text>
</comment>
<dbReference type="InterPro" id="IPR008978">
    <property type="entry name" value="HSP20-like_chaperone"/>
</dbReference>
<evidence type="ECO:0000259" key="3">
    <source>
        <dbReference type="PROSITE" id="PS01031"/>
    </source>
</evidence>
<evidence type="ECO:0000256" key="2">
    <source>
        <dbReference type="RuleBase" id="RU003616"/>
    </source>
</evidence>
<name>A0A399DYE5_9DEIN</name>
<keyword evidence="4" id="KW-0346">Stress response</keyword>
<comment type="similarity">
    <text evidence="1 2">Belongs to the small heat shock protein (HSP20) family.</text>
</comment>
<organism evidence="4 5">
    <name type="scientific">Calidithermus terrae</name>
    <dbReference type="NCBI Taxonomy" id="1408545"/>
    <lineage>
        <taxon>Bacteria</taxon>
        <taxon>Thermotogati</taxon>
        <taxon>Deinococcota</taxon>
        <taxon>Deinococci</taxon>
        <taxon>Thermales</taxon>
        <taxon>Thermaceae</taxon>
        <taxon>Calidithermus</taxon>
    </lineage>
</organism>
<dbReference type="InterPro" id="IPR002068">
    <property type="entry name" value="A-crystallin/Hsp20_dom"/>
</dbReference>
<dbReference type="OrthoDB" id="9811615at2"/>
<dbReference type="CDD" id="cd06464">
    <property type="entry name" value="ACD_sHsps-like"/>
    <property type="match status" value="1"/>
</dbReference>
<dbReference type="InterPro" id="IPR031107">
    <property type="entry name" value="Small_HSP"/>
</dbReference>
<evidence type="ECO:0000313" key="5">
    <source>
        <dbReference type="Proteomes" id="UP000265715"/>
    </source>
</evidence>
<dbReference type="RefSeq" id="WP_119316642.1">
    <property type="nucleotide sequence ID" value="NZ_QXDL01000293.1"/>
</dbReference>
<sequence length="139" mass="15635">MVRFDPFKEIEEIQERLFRNFGVARPDGGNRTYAPLVDVLDDAQGLHFAVYLPGVEPGQVELTAENNTLSVKAERPFNRPEGVQQYRLEGTYGTFVRSFTIPNTYDLTKVSANFKNGVLYIDIPKAEAAQPRKIDVLVG</sequence>
<evidence type="ECO:0000313" key="4">
    <source>
        <dbReference type="EMBL" id="RIH77235.1"/>
    </source>
</evidence>
<dbReference type="SUPFAM" id="SSF49764">
    <property type="entry name" value="HSP20-like chaperones"/>
    <property type="match status" value="1"/>
</dbReference>
<dbReference type="Proteomes" id="UP000265715">
    <property type="component" value="Unassembled WGS sequence"/>
</dbReference>
<dbReference type="EMBL" id="QXDL01000293">
    <property type="protein sequence ID" value="RIH77235.1"/>
    <property type="molecule type" value="Genomic_DNA"/>
</dbReference>
<dbReference type="PANTHER" id="PTHR11527">
    <property type="entry name" value="HEAT-SHOCK PROTEIN 20 FAMILY MEMBER"/>
    <property type="match status" value="1"/>
</dbReference>
<proteinExistence type="inferred from homology"/>
<dbReference type="AlphaFoldDB" id="A0A399DYE5"/>
<dbReference type="Pfam" id="PF00011">
    <property type="entry name" value="HSP20"/>
    <property type="match status" value="1"/>
</dbReference>